<gene>
    <name evidence="2" type="ORF">OUO13_09615</name>
</gene>
<evidence type="ECO:0000259" key="1">
    <source>
        <dbReference type="Pfam" id="PF07238"/>
    </source>
</evidence>
<dbReference type="Pfam" id="PF07238">
    <property type="entry name" value="PilZ"/>
    <property type="match status" value="1"/>
</dbReference>
<sequence length="99" mass="10835">MNWRQHFTEKRDHVRIKVDTTAVLTMGIKELPMKCLDISASGAKLQYKGVSGLVTGDLGFIEINSAGGTTAPLTASVRICRIQPMGDFEEIGVELTNVR</sequence>
<organism evidence="2 3">
    <name type="scientific">Parathalassolituus penaei</name>
    <dbReference type="NCBI Taxonomy" id="2997323"/>
    <lineage>
        <taxon>Bacteria</taxon>
        <taxon>Pseudomonadati</taxon>
        <taxon>Pseudomonadota</taxon>
        <taxon>Gammaproteobacteria</taxon>
        <taxon>Oceanospirillales</taxon>
        <taxon>Oceanospirillaceae</taxon>
        <taxon>Parathalassolituus</taxon>
    </lineage>
</organism>
<dbReference type="EMBL" id="JAPNOA010000026">
    <property type="protein sequence ID" value="MCY0965444.1"/>
    <property type="molecule type" value="Genomic_DNA"/>
</dbReference>
<proteinExistence type="predicted"/>
<dbReference type="RefSeq" id="WP_283173655.1">
    <property type="nucleotide sequence ID" value="NZ_JAPNOA010000026.1"/>
</dbReference>
<comment type="caution">
    <text evidence="2">The sequence shown here is derived from an EMBL/GenBank/DDBJ whole genome shotgun (WGS) entry which is preliminary data.</text>
</comment>
<evidence type="ECO:0000313" key="3">
    <source>
        <dbReference type="Proteomes" id="UP001150830"/>
    </source>
</evidence>
<reference evidence="2" key="1">
    <citation type="submission" date="2022-11" db="EMBL/GenBank/DDBJ databases">
        <title>Parathalassolutuus dongxingensis gen. nov., sp. nov., a novel member of family Oceanospirillaceae isolated from a coastal shrimp pond in Guangxi, China.</title>
        <authorList>
            <person name="Chen H."/>
        </authorList>
    </citation>
    <scope>NUCLEOTIDE SEQUENCE</scope>
    <source>
        <strain evidence="2">G-43</strain>
    </source>
</reference>
<dbReference type="AlphaFoldDB" id="A0A9X3ED99"/>
<dbReference type="InterPro" id="IPR009875">
    <property type="entry name" value="PilZ_domain"/>
</dbReference>
<dbReference type="Proteomes" id="UP001150830">
    <property type="component" value="Unassembled WGS sequence"/>
</dbReference>
<keyword evidence="3" id="KW-1185">Reference proteome</keyword>
<dbReference type="GO" id="GO:0035438">
    <property type="term" value="F:cyclic-di-GMP binding"/>
    <property type="evidence" value="ECO:0007669"/>
    <property type="project" value="InterPro"/>
</dbReference>
<accession>A0A9X3ED99</accession>
<protein>
    <submittedName>
        <fullName evidence="2">PilZ domain-containing protein</fullName>
    </submittedName>
</protein>
<dbReference type="SUPFAM" id="SSF141371">
    <property type="entry name" value="PilZ domain-like"/>
    <property type="match status" value="1"/>
</dbReference>
<evidence type="ECO:0000313" key="2">
    <source>
        <dbReference type="EMBL" id="MCY0965444.1"/>
    </source>
</evidence>
<dbReference type="Gene3D" id="2.40.10.220">
    <property type="entry name" value="predicted glycosyltransferase like domains"/>
    <property type="match status" value="1"/>
</dbReference>
<name>A0A9X3ED99_9GAMM</name>
<feature type="domain" description="PilZ" evidence="1">
    <location>
        <begin position="9"/>
        <end position="98"/>
    </location>
</feature>